<protein>
    <recommendedName>
        <fullName evidence="2">HTH marR-type domain-containing protein</fullName>
    </recommendedName>
</protein>
<evidence type="ECO:0000313" key="4">
    <source>
        <dbReference type="Proteomes" id="UP001499930"/>
    </source>
</evidence>
<gene>
    <name evidence="3" type="ORF">GCM10017559_57810</name>
</gene>
<sequence>MPAMPAVPGPPVTPRPGAETAEALDGDLGWTLGVVFRSYVRTVNALVDHLPGGPRGYQVLAAATQGLPGGQGALAQRLGVDKTVMTYLLDDLEKAGLVERRPDPADRRNKRVVATERGRAVWADAQTGLEHAEEHVLSPLDPADRPVFRELLRRLAAGTDALDPANGPCRIVQELTPDDVPDGVPDGVPDRVPDGGPSRPRRSPRR</sequence>
<organism evidence="3 4">
    <name type="scientific">Streptosporangium longisporum</name>
    <dbReference type="NCBI Taxonomy" id="46187"/>
    <lineage>
        <taxon>Bacteria</taxon>
        <taxon>Bacillati</taxon>
        <taxon>Actinomycetota</taxon>
        <taxon>Actinomycetes</taxon>
        <taxon>Streptosporangiales</taxon>
        <taxon>Streptosporangiaceae</taxon>
        <taxon>Streptosporangium</taxon>
    </lineage>
</organism>
<reference evidence="4" key="1">
    <citation type="journal article" date="2019" name="Int. J. Syst. Evol. Microbiol.">
        <title>The Global Catalogue of Microorganisms (GCM) 10K type strain sequencing project: providing services to taxonomists for standard genome sequencing and annotation.</title>
        <authorList>
            <consortium name="The Broad Institute Genomics Platform"/>
            <consortium name="The Broad Institute Genome Sequencing Center for Infectious Disease"/>
            <person name="Wu L."/>
            <person name="Ma J."/>
        </authorList>
    </citation>
    <scope>NUCLEOTIDE SEQUENCE [LARGE SCALE GENOMIC DNA]</scope>
    <source>
        <strain evidence="4">JCM 3106</strain>
    </source>
</reference>
<name>A0ABP6KYT9_9ACTN</name>
<dbReference type="EMBL" id="BAAAWD010000015">
    <property type="protein sequence ID" value="GAA3024685.1"/>
    <property type="molecule type" value="Genomic_DNA"/>
</dbReference>
<dbReference type="CDD" id="cd00090">
    <property type="entry name" value="HTH_ARSR"/>
    <property type="match status" value="1"/>
</dbReference>
<dbReference type="SUPFAM" id="SSF46785">
    <property type="entry name" value="Winged helix' DNA-binding domain"/>
    <property type="match status" value="1"/>
</dbReference>
<evidence type="ECO:0000259" key="2">
    <source>
        <dbReference type="PROSITE" id="PS50995"/>
    </source>
</evidence>
<comment type="caution">
    <text evidence="3">The sequence shown here is derived from an EMBL/GenBank/DDBJ whole genome shotgun (WGS) entry which is preliminary data.</text>
</comment>
<dbReference type="InterPro" id="IPR011991">
    <property type="entry name" value="ArsR-like_HTH"/>
</dbReference>
<dbReference type="Pfam" id="PF12802">
    <property type="entry name" value="MarR_2"/>
    <property type="match status" value="1"/>
</dbReference>
<evidence type="ECO:0000313" key="3">
    <source>
        <dbReference type="EMBL" id="GAA3024685.1"/>
    </source>
</evidence>
<feature type="domain" description="HTH marR-type" evidence="2">
    <location>
        <begin position="25"/>
        <end position="157"/>
    </location>
</feature>
<dbReference type="InterPro" id="IPR039422">
    <property type="entry name" value="MarR/SlyA-like"/>
</dbReference>
<evidence type="ECO:0000256" key="1">
    <source>
        <dbReference type="SAM" id="MobiDB-lite"/>
    </source>
</evidence>
<dbReference type="SMART" id="SM00347">
    <property type="entry name" value="HTH_MARR"/>
    <property type="match status" value="1"/>
</dbReference>
<dbReference type="InterPro" id="IPR036390">
    <property type="entry name" value="WH_DNA-bd_sf"/>
</dbReference>
<feature type="region of interest" description="Disordered" evidence="1">
    <location>
        <begin position="160"/>
        <end position="206"/>
    </location>
</feature>
<dbReference type="PRINTS" id="PR00598">
    <property type="entry name" value="HTHMARR"/>
</dbReference>
<keyword evidence="4" id="KW-1185">Reference proteome</keyword>
<dbReference type="Proteomes" id="UP001499930">
    <property type="component" value="Unassembled WGS sequence"/>
</dbReference>
<accession>A0ABP6KYT9</accession>
<dbReference type="PROSITE" id="PS50995">
    <property type="entry name" value="HTH_MARR_2"/>
    <property type="match status" value="1"/>
</dbReference>
<dbReference type="InterPro" id="IPR000835">
    <property type="entry name" value="HTH_MarR-typ"/>
</dbReference>
<dbReference type="PANTHER" id="PTHR33164:SF43">
    <property type="entry name" value="HTH-TYPE TRANSCRIPTIONAL REPRESSOR YETL"/>
    <property type="match status" value="1"/>
</dbReference>
<dbReference type="InterPro" id="IPR036388">
    <property type="entry name" value="WH-like_DNA-bd_sf"/>
</dbReference>
<dbReference type="Gene3D" id="1.10.10.10">
    <property type="entry name" value="Winged helix-like DNA-binding domain superfamily/Winged helix DNA-binding domain"/>
    <property type="match status" value="1"/>
</dbReference>
<proteinExistence type="predicted"/>
<dbReference type="PANTHER" id="PTHR33164">
    <property type="entry name" value="TRANSCRIPTIONAL REGULATOR, MARR FAMILY"/>
    <property type="match status" value="1"/>
</dbReference>